<dbReference type="GO" id="GO:0007059">
    <property type="term" value="P:chromosome segregation"/>
    <property type="evidence" value="ECO:0007669"/>
    <property type="project" value="TreeGrafter"/>
</dbReference>
<sequence>MSVTESKASSKAKANPKNQTPKALPAKNSAAQFVESALVDTPVETVMLKQLVKTPLNARKTPVSDKDVRELATSIEAAGLLQNLIGVRLSNGLFGVAGGETRRRSLNLLMEEGRSAAGVPVTPEFQVVVKVVDEDKARAISYAENGQRSNLSPADQLANFRELAEEGKPVEQIAAILGYRTAHVKKCLKLTTVAPQLLELLKTDAITLDQLGALSSTDDHQRQIQTWDNSKHYEYKRTVKALRESVLNDEVSAAGNALVEFVGLDAYQAAGGETREDLFAESVILTNPQQLETMAIAKLQEAADIVAKEEGWAWALGRRKDVQNWGGDEKLFEILHAQTVLTAEQKAEAKQLADEKKQLEEQLDSADADDEWEHAPRVEQITSRLAEINNAAEINKWSAKVRAKAGVVAYLKNGEIHIQRGLMKMEDIKQVEKAEREKVKNETPPSEKGLSAVLVTSLSAERTLAVAATLAQNPTVALAMHTFTLARRIFDKGSFHTMHTTVESQRSACLKQSEDADSLNGAANQKLTELHSSWLNRFPSKWFEGFDWLLAWPQEDVLALLAYCVSQSIDGVSSQVFNKRVANRLEPLEKALNFQLGEWWKPTSANYFSRIGKDQIVDALDSAGRTGNARDAEKMKRKEAAEFAESILKDTGWLPVCMAPIDLPQTKDELTSDANTGTETDATADDSAAA</sequence>
<dbReference type="SUPFAM" id="SSF109709">
    <property type="entry name" value="KorB DNA-binding domain-like"/>
    <property type="match status" value="1"/>
</dbReference>
<geneLocation type="plasmid" evidence="4">
    <name>Drgb3</name>
</geneLocation>
<proteinExistence type="predicted"/>
<dbReference type="SUPFAM" id="SSF110849">
    <property type="entry name" value="ParB/Sulfiredoxin"/>
    <property type="match status" value="1"/>
</dbReference>
<evidence type="ECO:0000313" key="4">
    <source>
        <dbReference type="EMBL" id="ALG88558.1"/>
    </source>
</evidence>
<dbReference type="SMART" id="SM00470">
    <property type="entry name" value="ParB"/>
    <property type="match status" value="1"/>
</dbReference>
<reference evidence="4" key="2">
    <citation type="submission" date="2015-07" db="EMBL/GenBank/DDBJ databases">
        <authorList>
            <person name="Welte C."/>
            <person name="de Graaf R."/>
            <person name="van den Bosch T.J.M."/>
            <person name="Op den Camp H."/>
            <person name="van Dam N."/>
            <person name="Jetten M."/>
        </authorList>
    </citation>
    <scope>NUCLEOTIDE SEQUENCE</scope>
    <source>
        <plasmid evidence="4">Drgb3</plasmid>
    </source>
</reference>
<dbReference type="CDD" id="cd16406">
    <property type="entry name" value="ParB_N_like"/>
    <property type="match status" value="1"/>
</dbReference>
<dbReference type="Pfam" id="PF02195">
    <property type="entry name" value="ParB_N"/>
    <property type="match status" value="1"/>
</dbReference>
<reference evidence="4" key="1">
    <citation type="journal article" date="2015" name="Environ. Microbiol.">
        <title>Plasmids from the gut microbiome of cabbage root fly larvae encode SaxA that catalyses the conversion of the plant toxin 2-phenylethyl isothiocyanate.</title>
        <authorList>
            <person name="Welte C.U."/>
            <person name="de Graaf R.M."/>
            <person name="van den Bosch T.J."/>
            <person name="Op den Camp H.J."/>
            <person name="van Dam N.M."/>
            <person name="Jetten M.S."/>
        </authorList>
    </citation>
    <scope>NUCLEOTIDE SEQUENCE</scope>
    <source>
        <plasmid evidence="4">Drgb3</plasmid>
    </source>
</reference>
<protein>
    <submittedName>
        <fullName evidence="4">ParC plasmid partitioning protein ParC</fullName>
    </submittedName>
</protein>
<feature type="compositionally biased region" description="Low complexity" evidence="2">
    <location>
        <begin position="673"/>
        <end position="690"/>
    </location>
</feature>
<dbReference type="Gene3D" id="1.10.10.2830">
    <property type="match status" value="1"/>
</dbReference>
<feature type="compositionally biased region" description="Low complexity" evidence="2">
    <location>
        <begin position="1"/>
        <end position="13"/>
    </location>
</feature>
<feature type="coiled-coil region" evidence="1">
    <location>
        <begin position="342"/>
        <end position="369"/>
    </location>
</feature>
<accession>A0A0N9NLA5</accession>
<feature type="domain" description="ParB-like N-terminal" evidence="3">
    <location>
        <begin position="44"/>
        <end position="146"/>
    </location>
</feature>
<dbReference type="RefSeq" id="WP_181375083.1">
    <property type="nucleotide sequence ID" value="NZ_KT351734.1"/>
</dbReference>
<keyword evidence="4" id="KW-0614">Plasmid</keyword>
<dbReference type="InterPro" id="IPR003115">
    <property type="entry name" value="ParB_N"/>
</dbReference>
<feature type="region of interest" description="Disordered" evidence="2">
    <location>
        <begin position="665"/>
        <end position="690"/>
    </location>
</feature>
<dbReference type="PANTHER" id="PTHR33375:SF7">
    <property type="entry name" value="CHROMOSOME 2-PARTITIONING PROTEIN PARB-RELATED"/>
    <property type="match status" value="1"/>
</dbReference>
<name>A0A0N9NLA5_PECCA</name>
<dbReference type="InterPro" id="IPR050336">
    <property type="entry name" value="Chromosome_partition/occlusion"/>
</dbReference>
<dbReference type="GO" id="GO:0005694">
    <property type="term" value="C:chromosome"/>
    <property type="evidence" value="ECO:0007669"/>
    <property type="project" value="TreeGrafter"/>
</dbReference>
<keyword evidence="1" id="KW-0175">Coiled coil</keyword>
<dbReference type="AlphaFoldDB" id="A0A0N9NLA5"/>
<dbReference type="EMBL" id="KT351734">
    <property type="protein sequence ID" value="ALG88558.1"/>
    <property type="molecule type" value="Genomic_DNA"/>
</dbReference>
<evidence type="ECO:0000256" key="1">
    <source>
        <dbReference type="SAM" id="Coils"/>
    </source>
</evidence>
<organism evidence="4">
    <name type="scientific">Pectobacterium carotovorum</name>
    <name type="common">Erwinia carotovora</name>
    <dbReference type="NCBI Taxonomy" id="554"/>
    <lineage>
        <taxon>Bacteria</taxon>
        <taxon>Pseudomonadati</taxon>
        <taxon>Pseudomonadota</taxon>
        <taxon>Gammaproteobacteria</taxon>
        <taxon>Enterobacterales</taxon>
        <taxon>Pectobacteriaceae</taxon>
        <taxon>Pectobacterium</taxon>
    </lineage>
</organism>
<dbReference type="InterPro" id="IPR036086">
    <property type="entry name" value="ParB/Sulfiredoxin_sf"/>
</dbReference>
<dbReference type="PANTHER" id="PTHR33375">
    <property type="entry name" value="CHROMOSOME-PARTITIONING PROTEIN PARB-RELATED"/>
    <property type="match status" value="1"/>
</dbReference>
<evidence type="ECO:0000256" key="2">
    <source>
        <dbReference type="SAM" id="MobiDB-lite"/>
    </source>
</evidence>
<feature type="region of interest" description="Disordered" evidence="2">
    <location>
        <begin position="1"/>
        <end position="27"/>
    </location>
</feature>
<evidence type="ECO:0000259" key="3">
    <source>
        <dbReference type="SMART" id="SM00470"/>
    </source>
</evidence>